<dbReference type="InterPro" id="IPR000390">
    <property type="entry name" value="Small_drug/metabolite_transptr"/>
</dbReference>
<feature type="transmembrane region" description="Helical" evidence="11">
    <location>
        <begin position="59"/>
        <end position="79"/>
    </location>
</feature>
<feature type="domain" description="EamA" evidence="12">
    <location>
        <begin position="144"/>
        <end position="276"/>
    </location>
</feature>
<evidence type="ECO:0000256" key="10">
    <source>
        <dbReference type="ARBA" id="ARBA00023136"/>
    </source>
</evidence>
<evidence type="ECO:0000256" key="2">
    <source>
        <dbReference type="ARBA" id="ARBA00022475"/>
    </source>
</evidence>
<comment type="caution">
    <text evidence="13">The sequence shown here is derived from an EMBL/GenBank/DDBJ whole genome shotgun (WGS) entry which is preliminary data.</text>
</comment>
<dbReference type="PANTHER" id="PTHR30561:SF9">
    <property type="entry name" value="4-AMINO-4-DEOXY-L-ARABINOSE-PHOSPHOUNDECAPRENOL FLIPPASE SUBUNIT ARNF-RELATED"/>
    <property type="match status" value="1"/>
</dbReference>
<keyword evidence="9" id="KW-0443">Lipid metabolism</keyword>
<accession>A0A069PI07</accession>
<protein>
    <submittedName>
        <fullName evidence="13">Multidrug DMT transporter permease</fullName>
    </submittedName>
</protein>
<evidence type="ECO:0000256" key="5">
    <source>
        <dbReference type="ARBA" id="ARBA00022556"/>
    </source>
</evidence>
<name>A0A069PI07_9BURK</name>
<evidence type="ECO:0000256" key="1">
    <source>
        <dbReference type="ARBA" id="ARBA00004651"/>
    </source>
</evidence>
<comment type="subcellular location">
    <subcellularLocation>
        <location evidence="1">Cell membrane</location>
        <topology evidence="1">Multi-pass membrane protein</topology>
    </subcellularLocation>
</comment>
<dbReference type="Gene3D" id="1.10.3730.20">
    <property type="match status" value="2"/>
</dbReference>
<dbReference type="GO" id="GO:0009245">
    <property type="term" value="P:lipid A biosynthetic process"/>
    <property type="evidence" value="ECO:0007669"/>
    <property type="project" value="UniProtKB-KW"/>
</dbReference>
<evidence type="ECO:0000256" key="4">
    <source>
        <dbReference type="ARBA" id="ARBA00022519"/>
    </source>
</evidence>
<keyword evidence="3" id="KW-0444">Lipid biosynthesis</keyword>
<dbReference type="Pfam" id="PF00892">
    <property type="entry name" value="EamA"/>
    <property type="match status" value="1"/>
</dbReference>
<keyword evidence="5" id="KW-0441">Lipid A biosynthesis</keyword>
<evidence type="ECO:0000256" key="8">
    <source>
        <dbReference type="ARBA" id="ARBA00022989"/>
    </source>
</evidence>
<evidence type="ECO:0000256" key="11">
    <source>
        <dbReference type="SAM" id="Phobius"/>
    </source>
</evidence>
<feature type="transmembrane region" description="Helical" evidence="11">
    <location>
        <begin position="210"/>
        <end position="230"/>
    </location>
</feature>
<dbReference type="GO" id="GO:0022857">
    <property type="term" value="F:transmembrane transporter activity"/>
    <property type="evidence" value="ECO:0007669"/>
    <property type="project" value="InterPro"/>
</dbReference>
<evidence type="ECO:0000313" key="13">
    <source>
        <dbReference type="EMBL" id="KDR39529.1"/>
    </source>
</evidence>
<keyword evidence="7" id="KW-0448">Lipopolysaccharide biosynthesis</keyword>
<feature type="transmembrane region" description="Helical" evidence="11">
    <location>
        <begin position="144"/>
        <end position="163"/>
    </location>
</feature>
<keyword evidence="14" id="KW-1185">Reference proteome</keyword>
<dbReference type="RefSeq" id="WP_035937019.1">
    <property type="nucleotide sequence ID" value="NZ_CADFFX010000030.1"/>
</dbReference>
<proteinExistence type="predicted"/>
<dbReference type="GO" id="GO:0009103">
    <property type="term" value="P:lipopolysaccharide biosynthetic process"/>
    <property type="evidence" value="ECO:0007669"/>
    <property type="project" value="UniProtKB-KW"/>
</dbReference>
<organism evidence="13 14">
    <name type="scientific">Caballeronia glathei</name>
    <dbReference type="NCBI Taxonomy" id="60547"/>
    <lineage>
        <taxon>Bacteria</taxon>
        <taxon>Pseudomonadati</taxon>
        <taxon>Pseudomonadota</taxon>
        <taxon>Betaproteobacteria</taxon>
        <taxon>Burkholderiales</taxon>
        <taxon>Burkholderiaceae</taxon>
        <taxon>Caballeronia</taxon>
    </lineage>
</organism>
<evidence type="ECO:0000256" key="9">
    <source>
        <dbReference type="ARBA" id="ARBA00023098"/>
    </source>
</evidence>
<feature type="transmembrane region" description="Helical" evidence="11">
    <location>
        <begin position="115"/>
        <end position="132"/>
    </location>
</feature>
<dbReference type="AlphaFoldDB" id="A0A069PI07"/>
<feature type="transmembrane region" description="Helical" evidence="11">
    <location>
        <begin position="6"/>
        <end position="23"/>
    </location>
</feature>
<dbReference type="SUPFAM" id="SSF103481">
    <property type="entry name" value="Multidrug resistance efflux transporter EmrE"/>
    <property type="match status" value="2"/>
</dbReference>
<evidence type="ECO:0000256" key="7">
    <source>
        <dbReference type="ARBA" id="ARBA00022985"/>
    </source>
</evidence>
<keyword evidence="10 11" id="KW-0472">Membrane</keyword>
<dbReference type="PANTHER" id="PTHR30561">
    <property type="entry name" value="SMR FAMILY PROTON-DEPENDENT DRUG EFFLUX TRANSPORTER SUGE"/>
    <property type="match status" value="1"/>
</dbReference>
<keyword evidence="6 11" id="KW-0812">Transmembrane</keyword>
<evidence type="ECO:0000313" key="14">
    <source>
        <dbReference type="Proteomes" id="UP000027466"/>
    </source>
</evidence>
<dbReference type="Proteomes" id="UP000027466">
    <property type="component" value="Unassembled WGS sequence"/>
</dbReference>
<feature type="transmembrane region" description="Helical" evidence="11">
    <location>
        <begin position="236"/>
        <end position="254"/>
    </location>
</feature>
<reference evidence="13 14" key="1">
    <citation type="submission" date="2014-03" db="EMBL/GenBank/DDBJ databases">
        <title>Draft Genome Sequences of Four Burkholderia Strains.</title>
        <authorList>
            <person name="Liu X.Y."/>
            <person name="Li C.X."/>
            <person name="Xu J.H."/>
        </authorList>
    </citation>
    <scope>NUCLEOTIDE SEQUENCE [LARGE SCALE GENOMIC DNA]</scope>
    <source>
        <strain evidence="13 14">DSM 50014</strain>
    </source>
</reference>
<keyword evidence="2" id="KW-1003">Cell membrane</keyword>
<keyword evidence="8 11" id="KW-1133">Transmembrane helix</keyword>
<dbReference type="EMBL" id="JFHC01000057">
    <property type="protein sequence ID" value="KDR39529.1"/>
    <property type="molecule type" value="Genomic_DNA"/>
</dbReference>
<evidence type="ECO:0000259" key="12">
    <source>
        <dbReference type="Pfam" id="PF00892"/>
    </source>
</evidence>
<keyword evidence="4" id="KW-0997">Cell inner membrane</keyword>
<dbReference type="GO" id="GO:0005886">
    <property type="term" value="C:plasma membrane"/>
    <property type="evidence" value="ECO:0007669"/>
    <property type="project" value="UniProtKB-SubCell"/>
</dbReference>
<evidence type="ECO:0000256" key="3">
    <source>
        <dbReference type="ARBA" id="ARBA00022516"/>
    </source>
</evidence>
<dbReference type="STRING" id="60547.GCA_000751215_05089"/>
<dbReference type="InterPro" id="IPR037185">
    <property type="entry name" value="EmrE-like"/>
</dbReference>
<gene>
    <name evidence="13" type="ORF">BG61_31595</name>
</gene>
<dbReference type="InterPro" id="IPR000620">
    <property type="entry name" value="EamA_dom"/>
</dbReference>
<feature type="transmembrane region" description="Helical" evidence="11">
    <location>
        <begin position="169"/>
        <end position="189"/>
    </location>
</feature>
<sequence length="278" mass="29741">METVIVLLVLFSALLHATWNAFLHTSGDRIWQLGMMSFPYLAVSAAALVFLPAPAAASWPYIAASAALQLGYCVALAAAYRTGDFGQIYPIARGLSPLLVCVGALVFAGEALRPLALAGVALVSLGIVSLAFNRRRLAAESVPAALLTGAFISAYTIVDGIGVRVAGNGFSYIAWVYLIFNVPLAAMVWRRYGGARRLFLDEPRRALHGMAGGAIALVAYGIVIQAFRYLPIAMVSALREMSSIFAVLIGWMFMRERLTARRVLACVMVSAGAILIRV</sequence>
<feature type="transmembrane region" description="Helical" evidence="11">
    <location>
        <begin position="91"/>
        <end position="109"/>
    </location>
</feature>
<evidence type="ECO:0000256" key="6">
    <source>
        <dbReference type="ARBA" id="ARBA00022692"/>
    </source>
</evidence>
<feature type="transmembrane region" description="Helical" evidence="11">
    <location>
        <begin position="30"/>
        <end position="53"/>
    </location>
</feature>